<sequence length="117" mass="13447">MACGRRDLVAWFRRRKDSGGTPGQRGANRADLEHLEEFVRSRRGVEAFIEPRTTVTQTTVLLIAHDGEWTRRRIDSPEGARRFAHRLAIPIYDVALVGYPQRMRDYNERRKKAGGAV</sequence>
<reference evidence="1 2" key="1">
    <citation type="submission" date="2024-09" db="EMBL/GenBank/DDBJ databases">
        <authorList>
            <person name="Sun Q."/>
            <person name="Mori K."/>
        </authorList>
    </citation>
    <scope>NUCLEOTIDE SEQUENCE [LARGE SCALE GENOMIC DNA]</scope>
    <source>
        <strain evidence="1 2">TBRC 3947</strain>
    </source>
</reference>
<evidence type="ECO:0000313" key="2">
    <source>
        <dbReference type="Proteomes" id="UP001589867"/>
    </source>
</evidence>
<proteinExistence type="predicted"/>
<protein>
    <recommendedName>
        <fullName evidence="3">Oxidoreductase</fullName>
    </recommendedName>
</protein>
<accession>A0ABV6MGN0</accession>
<keyword evidence="2" id="KW-1185">Reference proteome</keyword>
<evidence type="ECO:0000313" key="1">
    <source>
        <dbReference type="EMBL" id="MFC0533890.1"/>
    </source>
</evidence>
<gene>
    <name evidence="1" type="ORF">ACFFIA_40445</name>
</gene>
<name>A0ABV6MGN0_9ACTN</name>
<dbReference type="RefSeq" id="WP_377262098.1">
    <property type="nucleotide sequence ID" value="NZ_JBHLUH010000091.1"/>
</dbReference>
<organism evidence="1 2">
    <name type="scientific">Phytohabitans kaempferiae</name>
    <dbReference type="NCBI Taxonomy" id="1620943"/>
    <lineage>
        <taxon>Bacteria</taxon>
        <taxon>Bacillati</taxon>
        <taxon>Actinomycetota</taxon>
        <taxon>Actinomycetes</taxon>
        <taxon>Micromonosporales</taxon>
        <taxon>Micromonosporaceae</taxon>
    </lineage>
</organism>
<evidence type="ECO:0008006" key="3">
    <source>
        <dbReference type="Google" id="ProtNLM"/>
    </source>
</evidence>
<comment type="caution">
    <text evidence="1">The sequence shown here is derived from an EMBL/GenBank/DDBJ whole genome shotgun (WGS) entry which is preliminary data.</text>
</comment>
<dbReference type="Proteomes" id="UP001589867">
    <property type="component" value="Unassembled WGS sequence"/>
</dbReference>
<dbReference type="EMBL" id="JBHLUH010000091">
    <property type="protein sequence ID" value="MFC0533890.1"/>
    <property type="molecule type" value="Genomic_DNA"/>
</dbReference>